<dbReference type="AlphaFoldDB" id="W9AMR2"/>
<dbReference type="Gene3D" id="3.40.50.150">
    <property type="entry name" value="Vaccinia Virus protein VP39"/>
    <property type="match status" value="1"/>
</dbReference>
<dbReference type="Proteomes" id="UP000028870">
    <property type="component" value="Unassembled WGS sequence"/>
</dbReference>
<evidence type="ECO:0000313" key="3">
    <source>
        <dbReference type="Proteomes" id="UP000028870"/>
    </source>
</evidence>
<dbReference type="InterPro" id="IPR029063">
    <property type="entry name" value="SAM-dependent_MTases_sf"/>
</dbReference>
<dbReference type="InterPro" id="IPR013216">
    <property type="entry name" value="Methyltransf_11"/>
</dbReference>
<reference evidence="2" key="2">
    <citation type="submission" date="2014-03" db="EMBL/GenBank/DDBJ databases">
        <authorList>
            <person name="Urmite Genomes"/>
        </authorList>
    </citation>
    <scope>NUCLEOTIDE SEQUENCE</scope>
    <source>
        <strain evidence="2">DSM 44829</strain>
    </source>
</reference>
<dbReference type="eggNOG" id="ENOG5030S3S">
    <property type="taxonomic scope" value="Bacteria"/>
</dbReference>
<dbReference type="RefSeq" id="WP_036397193.1">
    <property type="nucleotide sequence ID" value="NZ_CCBB010000001.1"/>
</dbReference>
<protein>
    <submittedName>
        <fullName evidence="2">Methyltransferase domain protein</fullName>
    </submittedName>
</protein>
<sequence>MGISEMVVCPVTHDRLVEADRHRVFEVLGESVHRVAANWASVRDTDVPATLLLRSDGCGAYPVVDGIPILMAPEMLVGANTTAEIDTGLDPYREAYEEMDFYNAVAADARADVSRSDAYQVVRPVMRAGRFPGRDWLDATYDLASQAEAYAYISPVEGCTTLQLGGGGIHAVKFLLAGAAESWLLTPMLGEAVFARALAETFGVADRFRAAVGIAEEMPLRTGSFDRVYSGGCLHHTITARAFPEIRRVLAAGGKFAAIEPWRAPGYRAGTKVFGKQERGVNCRPMEQTRVQPLFRTFDNAAVIHHGTFTRYPLIALGKLGLHLGLPTMERITRVDDRLASKSSLRRYGSSIALMARATD</sequence>
<dbReference type="CDD" id="cd02440">
    <property type="entry name" value="AdoMet_MTases"/>
    <property type="match status" value="1"/>
</dbReference>
<keyword evidence="3" id="KW-1185">Reference proteome</keyword>
<reference evidence="2" key="1">
    <citation type="submission" date="2014-03" db="EMBL/GenBank/DDBJ databases">
        <title>Draft Genome Sequence of Mycobacterium cosmeticum DSM 44829.</title>
        <authorList>
            <person name="Croce O."/>
            <person name="Robert C."/>
            <person name="Raoult D."/>
            <person name="Drancourt M."/>
        </authorList>
    </citation>
    <scope>NUCLEOTIDE SEQUENCE [LARGE SCALE GENOMIC DNA]</scope>
    <source>
        <strain evidence="2">DSM 44829</strain>
    </source>
</reference>
<feature type="domain" description="Methyltransferase type 11" evidence="1">
    <location>
        <begin position="184"/>
        <end position="257"/>
    </location>
</feature>
<evidence type="ECO:0000313" key="2">
    <source>
        <dbReference type="EMBL" id="CDO07004.1"/>
    </source>
</evidence>
<dbReference type="GO" id="GO:0032259">
    <property type="term" value="P:methylation"/>
    <property type="evidence" value="ECO:0007669"/>
    <property type="project" value="UniProtKB-KW"/>
</dbReference>
<comment type="caution">
    <text evidence="2">The sequence shown here is derived from an EMBL/GenBank/DDBJ whole genome shotgun (WGS) entry which is preliminary data.</text>
</comment>
<evidence type="ECO:0000259" key="1">
    <source>
        <dbReference type="Pfam" id="PF08241"/>
    </source>
</evidence>
<dbReference type="GO" id="GO:0008757">
    <property type="term" value="F:S-adenosylmethionine-dependent methyltransferase activity"/>
    <property type="evidence" value="ECO:0007669"/>
    <property type="project" value="InterPro"/>
</dbReference>
<dbReference type="Pfam" id="PF08241">
    <property type="entry name" value="Methyltransf_11"/>
    <property type="match status" value="1"/>
</dbReference>
<organism evidence="2 3">
    <name type="scientific">Mycolicibacterium cosmeticum</name>
    <dbReference type="NCBI Taxonomy" id="258533"/>
    <lineage>
        <taxon>Bacteria</taxon>
        <taxon>Bacillati</taxon>
        <taxon>Actinomycetota</taxon>
        <taxon>Actinomycetes</taxon>
        <taxon>Mycobacteriales</taxon>
        <taxon>Mycobacteriaceae</taxon>
        <taxon>Mycolicibacterium</taxon>
    </lineage>
</organism>
<gene>
    <name evidence="2" type="ORF">BN977_01802</name>
</gene>
<dbReference type="EMBL" id="CCBB010000001">
    <property type="protein sequence ID" value="CDO07004.1"/>
    <property type="molecule type" value="Genomic_DNA"/>
</dbReference>
<name>W9AMR2_MYCCO</name>
<dbReference type="SUPFAM" id="SSF53335">
    <property type="entry name" value="S-adenosyl-L-methionine-dependent methyltransferases"/>
    <property type="match status" value="1"/>
</dbReference>
<keyword evidence="2" id="KW-0808">Transferase</keyword>
<dbReference type="Gene3D" id="2.20.25.10">
    <property type="match status" value="1"/>
</dbReference>
<accession>W9AMR2</accession>
<dbReference type="STRING" id="258533.BN977_01802"/>
<proteinExistence type="predicted"/>
<keyword evidence="2" id="KW-0489">Methyltransferase</keyword>